<protein>
    <recommendedName>
        <fullName evidence="11">Lysine transporter LysE</fullName>
    </recommendedName>
</protein>
<organism evidence="8 9">
    <name type="scientific">Carbonactinospora thermoautotrophica</name>
    <dbReference type="NCBI Taxonomy" id="1469144"/>
    <lineage>
        <taxon>Bacteria</taxon>
        <taxon>Bacillati</taxon>
        <taxon>Actinomycetota</taxon>
        <taxon>Actinomycetes</taxon>
        <taxon>Kitasatosporales</taxon>
        <taxon>Carbonactinosporaceae</taxon>
        <taxon>Carbonactinospora</taxon>
    </lineage>
</organism>
<dbReference type="EMBL" id="JYIK01000687">
    <property type="protein sequence ID" value="KWX09907.1"/>
    <property type="molecule type" value="Genomic_DNA"/>
</dbReference>
<evidence type="ECO:0008006" key="11">
    <source>
        <dbReference type="Google" id="ProtNLM"/>
    </source>
</evidence>
<evidence type="ECO:0000313" key="8">
    <source>
        <dbReference type="EMBL" id="KWX09907.1"/>
    </source>
</evidence>
<reference evidence="9" key="2">
    <citation type="submission" date="2015-02" db="EMBL/GenBank/DDBJ databases">
        <title>Physiological reanalysis, assessment of diazotrophy, and genome sequences of multiple isolates of Streptomyces thermoautotrophicus.</title>
        <authorList>
            <person name="MacKellar D.C."/>
            <person name="Lieber L."/>
            <person name="Norman J."/>
            <person name="Bolger A."/>
            <person name="Tobin C."/>
            <person name="Murray J.W."/>
            <person name="Friesen M."/>
            <person name="Prell J."/>
        </authorList>
    </citation>
    <scope>NUCLEOTIDE SEQUENCE [LARGE SCALE GENOMIC DNA]</scope>
    <source>
        <strain evidence="9">UBT1</strain>
    </source>
</reference>
<sequence length="210" mass="20936">MGMLQALLTGLVAGAVVAAQIGPVTLLVVRTALRGHLVGGLAIGLGVATVDLTYAALGAAGAAQVLRFTPLRLALGLLGAAVLGYLGVRTLASAFRIRLGAETLEEVRSPLAALRTGLVATASNPLTIASWAAVFGAASTAHAAYDVPSAVVLITGVGVGSLAWYVLVVGAVSLAGRRVSDRGLRLADALAGCGLVGFGGLLAYRTVREA</sequence>
<dbReference type="InterPro" id="IPR001123">
    <property type="entry name" value="LeuE-type"/>
</dbReference>
<evidence type="ECO:0000256" key="1">
    <source>
        <dbReference type="ARBA" id="ARBA00004651"/>
    </source>
</evidence>
<dbReference type="PATRIC" id="fig|1469144.8.peg.2545"/>
<feature type="transmembrane region" description="Helical" evidence="6">
    <location>
        <begin position="150"/>
        <end position="174"/>
    </location>
</feature>
<dbReference type="Proteomes" id="UP000070598">
    <property type="component" value="Unassembled WGS sequence"/>
</dbReference>
<evidence type="ECO:0000256" key="6">
    <source>
        <dbReference type="SAM" id="Phobius"/>
    </source>
</evidence>
<comment type="subcellular location">
    <subcellularLocation>
        <location evidence="1">Cell membrane</location>
        <topology evidence="1">Multi-pass membrane protein</topology>
    </subcellularLocation>
</comment>
<keyword evidence="5 6" id="KW-0472">Membrane</keyword>
<dbReference type="PANTHER" id="PTHR30086:SF20">
    <property type="entry name" value="ARGININE EXPORTER PROTEIN ARGO-RELATED"/>
    <property type="match status" value="1"/>
</dbReference>
<dbReference type="GO" id="GO:0005886">
    <property type="term" value="C:plasma membrane"/>
    <property type="evidence" value="ECO:0007669"/>
    <property type="project" value="UniProtKB-SubCell"/>
</dbReference>
<evidence type="ECO:0000256" key="4">
    <source>
        <dbReference type="ARBA" id="ARBA00022989"/>
    </source>
</evidence>
<dbReference type="GO" id="GO:0015171">
    <property type="term" value="F:amino acid transmembrane transporter activity"/>
    <property type="evidence" value="ECO:0007669"/>
    <property type="project" value="TreeGrafter"/>
</dbReference>
<evidence type="ECO:0000313" key="7">
    <source>
        <dbReference type="EMBL" id="KWX03339.1"/>
    </source>
</evidence>
<comment type="caution">
    <text evidence="8">The sequence shown here is derived from an EMBL/GenBank/DDBJ whole genome shotgun (WGS) entry which is preliminary data.</text>
</comment>
<dbReference type="EMBL" id="JYIJ01000017">
    <property type="protein sequence ID" value="KWX03339.1"/>
    <property type="molecule type" value="Genomic_DNA"/>
</dbReference>
<name>A0A132NJ08_9ACTN</name>
<keyword evidence="3 6" id="KW-0812">Transmembrane</keyword>
<dbReference type="AlphaFoldDB" id="A0A132NJ08"/>
<dbReference type="Proteomes" id="UP000070659">
    <property type="component" value="Unassembled WGS sequence"/>
</dbReference>
<feature type="transmembrane region" description="Helical" evidence="6">
    <location>
        <begin position="69"/>
        <end position="88"/>
    </location>
</feature>
<dbReference type="PANTHER" id="PTHR30086">
    <property type="entry name" value="ARGININE EXPORTER PROTEIN ARGO"/>
    <property type="match status" value="1"/>
</dbReference>
<dbReference type="Pfam" id="PF01810">
    <property type="entry name" value="LysE"/>
    <property type="match status" value="1"/>
</dbReference>
<evidence type="ECO:0000313" key="9">
    <source>
        <dbReference type="Proteomes" id="UP000070598"/>
    </source>
</evidence>
<gene>
    <name evidence="7" type="ORF">TH66_10230</name>
    <name evidence="8" type="ORF">TR74_06805</name>
</gene>
<evidence type="ECO:0000256" key="5">
    <source>
        <dbReference type="ARBA" id="ARBA00023136"/>
    </source>
</evidence>
<evidence type="ECO:0000313" key="10">
    <source>
        <dbReference type="Proteomes" id="UP000070659"/>
    </source>
</evidence>
<accession>A0A132NJ08</accession>
<reference evidence="8 10" key="1">
    <citation type="submission" date="2015-02" db="EMBL/GenBank/DDBJ databases">
        <title>Physiological reanalysis, assessment of diazotrophy, and genome sequences of multiple isolates of Streptomyces thermoautotrophicus.</title>
        <authorList>
            <person name="MacKellar D.C."/>
            <person name="Lieber L."/>
            <person name="Norman J."/>
            <person name="Bolger A."/>
            <person name="Tobin C."/>
            <person name="Murray J.W."/>
            <person name="Prell J."/>
        </authorList>
    </citation>
    <scope>NUCLEOTIDE SEQUENCE [LARGE SCALE GENOMIC DNA]</scope>
    <source>
        <strain evidence="8 10">UBT1</strain>
    </source>
</reference>
<evidence type="ECO:0000256" key="3">
    <source>
        <dbReference type="ARBA" id="ARBA00022692"/>
    </source>
</evidence>
<keyword evidence="2" id="KW-1003">Cell membrane</keyword>
<feature type="transmembrane region" description="Helical" evidence="6">
    <location>
        <begin position="35"/>
        <end position="57"/>
    </location>
</feature>
<evidence type="ECO:0000256" key="2">
    <source>
        <dbReference type="ARBA" id="ARBA00022475"/>
    </source>
</evidence>
<proteinExistence type="predicted"/>
<keyword evidence="4 6" id="KW-1133">Transmembrane helix</keyword>